<proteinExistence type="inferred from homology"/>
<evidence type="ECO:0000256" key="6">
    <source>
        <dbReference type="ARBA" id="ARBA00022519"/>
    </source>
</evidence>
<keyword evidence="16" id="KW-0175">Coiled coil</keyword>
<keyword evidence="12" id="KW-1133">Transmembrane helix</keyword>
<keyword evidence="14" id="KW-0829">Tyrosine-protein kinase</keyword>
<dbReference type="InterPro" id="IPR027417">
    <property type="entry name" value="P-loop_NTPase"/>
</dbReference>
<dbReference type="GO" id="GO:0004715">
    <property type="term" value="F:non-membrane spanning protein tyrosine kinase activity"/>
    <property type="evidence" value="ECO:0007669"/>
    <property type="project" value="UniProtKB-EC"/>
</dbReference>
<dbReference type="Gene3D" id="3.40.50.300">
    <property type="entry name" value="P-loop containing nucleotide triphosphate hydrolases"/>
    <property type="match status" value="1"/>
</dbReference>
<dbReference type="PANTHER" id="PTHR32309">
    <property type="entry name" value="TYROSINE-PROTEIN KINASE"/>
    <property type="match status" value="1"/>
</dbReference>
<keyword evidence="5" id="KW-1003">Cell membrane</keyword>
<evidence type="ECO:0000256" key="12">
    <source>
        <dbReference type="ARBA" id="ARBA00022989"/>
    </source>
</evidence>
<dbReference type="Pfam" id="PF13614">
    <property type="entry name" value="AAA_31"/>
    <property type="match status" value="1"/>
</dbReference>
<organism evidence="20 21">
    <name type="scientific">Roseiconus lacunae</name>
    <dbReference type="NCBI Taxonomy" id="2605694"/>
    <lineage>
        <taxon>Bacteria</taxon>
        <taxon>Pseudomonadati</taxon>
        <taxon>Planctomycetota</taxon>
        <taxon>Planctomycetia</taxon>
        <taxon>Pirellulales</taxon>
        <taxon>Pirellulaceae</taxon>
        <taxon>Roseiconus</taxon>
    </lineage>
</organism>
<comment type="caution">
    <text evidence="20">The sequence shown here is derived from an EMBL/GenBank/DDBJ whole genome shotgun (WGS) entry which is preliminary data.</text>
</comment>
<evidence type="ECO:0000256" key="4">
    <source>
        <dbReference type="ARBA" id="ARBA00011903"/>
    </source>
</evidence>
<dbReference type="InterPro" id="IPR050445">
    <property type="entry name" value="Bact_polysacc_biosynth/exp"/>
</dbReference>
<evidence type="ECO:0000256" key="2">
    <source>
        <dbReference type="ARBA" id="ARBA00007316"/>
    </source>
</evidence>
<feature type="compositionally biased region" description="Basic and acidic residues" evidence="17">
    <location>
        <begin position="765"/>
        <end position="774"/>
    </location>
</feature>
<comment type="similarity">
    <text evidence="3">Belongs to the etk/wzc family.</text>
</comment>
<comment type="similarity">
    <text evidence="2">Belongs to the CpsD/CapB family.</text>
</comment>
<evidence type="ECO:0000259" key="19">
    <source>
        <dbReference type="Pfam" id="PF13614"/>
    </source>
</evidence>
<evidence type="ECO:0000256" key="17">
    <source>
        <dbReference type="SAM" id="MobiDB-lite"/>
    </source>
</evidence>
<keyword evidence="6" id="KW-0997">Cell inner membrane</keyword>
<evidence type="ECO:0000256" key="10">
    <source>
        <dbReference type="ARBA" id="ARBA00022777"/>
    </source>
</evidence>
<keyword evidence="7 20" id="KW-0808">Transferase</keyword>
<evidence type="ECO:0000256" key="9">
    <source>
        <dbReference type="ARBA" id="ARBA00022741"/>
    </source>
</evidence>
<dbReference type="Proteomes" id="UP001239462">
    <property type="component" value="Unassembled WGS sequence"/>
</dbReference>
<evidence type="ECO:0000313" key="20">
    <source>
        <dbReference type="EMBL" id="MDM4018948.1"/>
    </source>
</evidence>
<feature type="domain" description="AAA" evidence="19">
    <location>
        <begin position="575"/>
        <end position="707"/>
    </location>
</feature>
<evidence type="ECO:0000256" key="16">
    <source>
        <dbReference type="SAM" id="Coils"/>
    </source>
</evidence>
<evidence type="ECO:0000256" key="3">
    <source>
        <dbReference type="ARBA" id="ARBA00008883"/>
    </source>
</evidence>
<evidence type="ECO:0000313" key="21">
    <source>
        <dbReference type="Proteomes" id="UP001239462"/>
    </source>
</evidence>
<keyword evidence="8" id="KW-0812">Transmembrane</keyword>
<dbReference type="Pfam" id="PF02706">
    <property type="entry name" value="Wzz"/>
    <property type="match status" value="1"/>
</dbReference>
<evidence type="ECO:0000256" key="8">
    <source>
        <dbReference type="ARBA" id="ARBA00022692"/>
    </source>
</evidence>
<evidence type="ECO:0000256" key="5">
    <source>
        <dbReference type="ARBA" id="ARBA00022475"/>
    </source>
</evidence>
<name>A0ABT7PR34_9BACT</name>
<evidence type="ECO:0000256" key="15">
    <source>
        <dbReference type="ARBA" id="ARBA00051245"/>
    </source>
</evidence>
<dbReference type="SUPFAM" id="SSF52540">
    <property type="entry name" value="P-loop containing nucleoside triphosphate hydrolases"/>
    <property type="match status" value="1"/>
</dbReference>
<dbReference type="InterPro" id="IPR025669">
    <property type="entry name" value="AAA_dom"/>
</dbReference>
<dbReference type="InterPro" id="IPR005702">
    <property type="entry name" value="Wzc-like_C"/>
</dbReference>
<dbReference type="InterPro" id="IPR003856">
    <property type="entry name" value="LPS_length_determ_N"/>
</dbReference>
<evidence type="ECO:0000256" key="1">
    <source>
        <dbReference type="ARBA" id="ARBA00004429"/>
    </source>
</evidence>
<protein>
    <recommendedName>
        <fullName evidence="4">non-specific protein-tyrosine kinase</fullName>
        <ecNumber evidence="4">2.7.10.2</ecNumber>
    </recommendedName>
</protein>
<evidence type="ECO:0000256" key="13">
    <source>
        <dbReference type="ARBA" id="ARBA00023136"/>
    </source>
</evidence>
<comment type="subcellular location">
    <subcellularLocation>
        <location evidence="1">Cell inner membrane</location>
        <topology evidence="1">Multi-pass membrane protein</topology>
    </subcellularLocation>
</comment>
<dbReference type="PANTHER" id="PTHR32309:SF13">
    <property type="entry name" value="FERRIC ENTEROBACTIN TRANSPORT PROTEIN FEPE"/>
    <property type="match status" value="1"/>
</dbReference>
<keyword evidence="13" id="KW-0472">Membrane</keyword>
<keyword evidence="10" id="KW-0418">Kinase</keyword>
<sequence length="812" mass="90660">MTKHPATESNEPESEFNLDLLGIVRRRIHLIAFGLLLGTTAATIYYQKQESIYESHLKVLVSQRSTEVARTGVRSADDATTPVQDKILATHIQLFTSPKVLQKAVEDHGLPKNAGEIAAALTITKVGDASILKATYQDTDPKVAAHVLQSVFETYHEYVESQSNTVGKQAIDLIATTQQKNEAELRRADEAYREFVASVPALVGSGGQAEDVHRTRVKTIEAELAKVQQSLADARSRRNVIVAATRGKKPEQVTDAQVMSLLSERDISRLNALVQIKEQRQAKEETNTQEDIDNAMERKSWEVEFQRLMSLSSQLEVMRTTYLSGHPSVRALEAEIQSVRQYVNKYRNDDRHQPEEPSPEDPLNLPPSEILQTYYEILKSDIDQFESREQELLVQSQRENELAKEVELTVLEGESLKANLQRAQARYDEVFKRLQELTLTNEYSGFSTDLLVTPKPEKLPFWPSKPKIAISGMMSGLMVGFLLAMVAEFRDRTFRDPSDLASSLDAPVLAHAPVLVERKLQKVAIADSNISPMVATFHEPCGNEAESYRVLRTSLLLSAKRDQKRVLLVTSPSPGDGKTTTTCNLAVSLAQTGKRVLLIDADMRRPMINRVFGIDNSLGLSDLMRGHRALSMCLHECEQLNLTLCPSGSQTASPSELLESQRFSKFIEHMRSVYDIILIDSPPVLAVADPAILADRVDSCLVVAKVKTNNAPLLERAVETLRQQGASVSGLIVTPDEGRYGYASYNYHSKREYGYLQSYQSYYRTEEPHRESGGRSRRRVNGVAVPPQATQKTIDGGTEHRNGQQAYSVSRQ</sequence>
<feature type="region of interest" description="Disordered" evidence="17">
    <location>
        <begin position="765"/>
        <end position="812"/>
    </location>
</feature>
<dbReference type="CDD" id="cd05387">
    <property type="entry name" value="BY-kinase"/>
    <property type="match status" value="1"/>
</dbReference>
<dbReference type="NCBIfam" id="TIGR01007">
    <property type="entry name" value="eps_fam"/>
    <property type="match status" value="1"/>
</dbReference>
<reference evidence="20 21" key="1">
    <citation type="submission" date="2023-06" db="EMBL/GenBank/DDBJ databases">
        <title>Roseiconus lacunae JC819 isolated from Gulf of Mannar region, Tamil Nadu.</title>
        <authorList>
            <person name="Pk S."/>
            <person name="Ch S."/>
            <person name="Ch V.R."/>
        </authorList>
    </citation>
    <scope>NUCLEOTIDE SEQUENCE [LARGE SCALE GENOMIC DNA]</scope>
    <source>
        <strain evidence="20 21">JC819</strain>
    </source>
</reference>
<feature type="domain" description="Polysaccharide chain length determinant N-terminal" evidence="18">
    <location>
        <begin position="19"/>
        <end position="107"/>
    </location>
</feature>
<keyword evidence="11" id="KW-0067">ATP-binding</keyword>
<dbReference type="EC" id="2.7.10.2" evidence="4"/>
<dbReference type="EMBL" id="JASZZN010000028">
    <property type="protein sequence ID" value="MDM4018948.1"/>
    <property type="molecule type" value="Genomic_DNA"/>
</dbReference>
<evidence type="ECO:0000256" key="14">
    <source>
        <dbReference type="ARBA" id="ARBA00023137"/>
    </source>
</evidence>
<keyword evidence="9" id="KW-0547">Nucleotide-binding</keyword>
<accession>A0ABT7PR34</accession>
<comment type="catalytic activity">
    <reaction evidence="15">
        <text>L-tyrosyl-[protein] + ATP = O-phospho-L-tyrosyl-[protein] + ADP + H(+)</text>
        <dbReference type="Rhea" id="RHEA:10596"/>
        <dbReference type="Rhea" id="RHEA-COMP:10136"/>
        <dbReference type="Rhea" id="RHEA-COMP:20101"/>
        <dbReference type="ChEBI" id="CHEBI:15378"/>
        <dbReference type="ChEBI" id="CHEBI:30616"/>
        <dbReference type="ChEBI" id="CHEBI:46858"/>
        <dbReference type="ChEBI" id="CHEBI:61978"/>
        <dbReference type="ChEBI" id="CHEBI:456216"/>
        <dbReference type="EC" id="2.7.10.2"/>
    </reaction>
</comment>
<gene>
    <name evidence="20" type="ORF">QTN89_26075</name>
</gene>
<feature type="coiled-coil region" evidence="16">
    <location>
        <begin position="174"/>
        <end position="237"/>
    </location>
</feature>
<keyword evidence="21" id="KW-1185">Reference proteome</keyword>
<evidence type="ECO:0000256" key="11">
    <source>
        <dbReference type="ARBA" id="ARBA00022840"/>
    </source>
</evidence>
<feature type="compositionally biased region" description="Polar residues" evidence="17">
    <location>
        <begin position="803"/>
        <end position="812"/>
    </location>
</feature>
<dbReference type="RefSeq" id="WP_289166956.1">
    <property type="nucleotide sequence ID" value="NZ_JASZZN010000028.1"/>
</dbReference>
<evidence type="ECO:0000259" key="18">
    <source>
        <dbReference type="Pfam" id="PF02706"/>
    </source>
</evidence>
<evidence type="ECO:0000256" key="7">
    <source>
        <dbReference type="ARBA" id="ARBA00022679"/>
    </source>
</evidence>